<organism evidence="2 3">
    <name type="scientific">Oceanisphaera sediminis</name>
    <dbReference type="NCBI Taxonomy" id="981381"/>
    <lineage>
        <taxon>Bacteria</taxon>
        <taxon>Pseudomonadati</taxon>
        <taxon>Pseudomonadota</taxon>
        <taxon>Gammaproteobacteria</taxon>
        <taxon>Aeromonadales</taxon>
        <taxon>Aeromonadaceae</taxon>
        <taxon>Oceanisphaera</taxon>
    </lineage>
</organism>
<evidence type="ECO:0000313" key="3">
    <source>
        <dbReference type="Proteomes" id="UP001501479"/>
    </source>
</evidence>
<dbReference type="Proteomes" id="UP001501479">
    <property type="component" value="Unassembled WGS sequence"/>
</dbReference>
<accession>A0ABP7DIK4</accession>
<feature type="compositionally biased region" description="Low complexity" evidence="1">
    <location>
        <begin position="126"/>
        <end position="149"/>
    </location>
</feature>
<evidence type="ECO:0000256" key="1">
    <source>
        <dbReference type="SAM" id="MobiDB-lite"/>
    </source>
</evidence>
<sequence>MDADQGNGPGCGLAGAALRHRGDGRVTGKPFINVACPNQTKAEAADQDLAKWAALRIHQVRTAQASRNSIAAELNNMNEARKARARYWLNHYRDPDRNKKKRAQRDHQKHESSELEGKEGEGQHDGPANPGTAGAAAQSGAGAVVAQAF</sequence>
<protein>
    <submittedName>
        <fullName evidence="2">Uncharacterized protein</fullName>
    </submittedName>
</protein>
<name>A0ABP7DIK4_9GAMM</name>
<reference evidence="3" key="1">
    <citation type="journal article" date="2019" name="Int. J. Syst. Evol. Microbiol.">
        <title>The Global Catalogue of Microorganisms (GCM) 10K type strain sequencing project: providing services to taxonomists for standard genome sequencing and annotation.</title>
        <authorList>
            <consortium name="The Broad Institute Genomics Platform"/>
            <consortium name="The Broad Institute Genome Sequencing Center for Infectious Disease"/>
            <person name="Wu L."/>
            <person name="Ma J."/>
        </authorList>
    </citation>
    <scope>NUCLEOTIDE SEQUENCE [LARGE SCALE GENOMIC DNA]</scope>
    <source>
        <strain evidence="3">JCM 17329</strain>
    </source>
</reference>
<gene>
    <name evidence="2" type="ORF">GCM10022421_08780</name>
</gene>
<feature type="compositionally biased region" description="Basic and acidic residues" evidence="1">
    <location>
        <begin position="105"/>
        <end position="124"/>
    </location>
</feature>
<evidence type="ECO:0000313" key="2">
    <source>
        <dbReference type="EMBL" id="GAA3704194.1"/>
    </source>
</evidence>
<feature type="region of interest" description="Disordered" evidence="1">
    <location>
        <begin position="90"/>
        <end position="149"/>
    </location>
</feature>
<proteinExistence type="predicted"/>
<comment type="caution">
    <text evidence="2">The sequence shown here is derived from an EMBL/GenBank/DDBJ whole genome shotgun (WGS) entry which is preliminary data.</text>
</comment>
<keyword evidence="3" id="KW-1185">Reference proteome</keyword>
<dbReference type="EMBL" id="BAABDS010000010">
    <property type="protein sequence ID" value="GAA3704194.1"/>
    <property type="molecule type" value="Genomic_DNA"/>
</dbReference>